<evidence type="ECO:0000313" key="3">
    <source>
        <dbReference type="Proteomes" id="UP000324585"/>
    </source>
</evidence>
<protein>
    <submittedName>
        <fullName evidence="2">Uncharacterized protein</fullName>
    </submittedName>
</protein>
<evidence type="ECO:0000313" key="2">
    <source>
        <dbReference type="EMBL" id="KAA8499677.1"/>
    </source>
</evidence>
<proteinExistence type="predicted"/>
<feature type="compositionally biased region" description="Basic and acidic residues" evidence="1">
    <location>
        <begin position="106"/>
        <end position="115"/>
    </location>
</feature>
<gene>
    <name evidence="2" type="ORF">FVE85_7262</name>
</gene>
<name>A0A5J4ZAK4_PORPP</name>
<dbReference type="AlphaFoldDB" id="A0A5J4ZAK4"/>
<feature type="region of interest" description="Disordered" evidence="1">
    <location>
        <begin position="98"/>
        <end position="137"/>
    </location>
</feature>
<organism evidence="2 3">
    <name type="scientific">Porphyridium purpureum</name>
    <name type="common">Red alga</name>
    <name type="synonym">Porphyridium cruentum</name>
    <dbReference type="NCBI Taxonomy" id="35688"/>
    <lineage>
        <taxon>Eukaryota</taxon>
        <taxon>Rhodophyta</taxon>
        <taxon>Bangiophyceae</taxon>
        <taxon>Porphyridiales</taxon>
        <taxon>Porphyridiaceae</taxon>
        <taxon>Porphyridium</taxon>
    </lineage>
</organism>
<dbReference type="EMBL" id="VRMN01000001">
    <property type="protein sequence ID" value="KAA8499677.1"/>
    <property type="molecule type" value="Genomic_DNA"/>
</dbReference>
<reference evidence="3" key="1">
    <citation type="journal article" date="2019" name="Nat. Commun.">
        <title>Expansion of phycobilisome linker gene families in mesophilic red algae.</title>
        <authorList>
            <person name="Lee J."/>
            <person name="Kim D."/>
            <person name="Bhattacharya D."/>
            <person name="Yoon H.S."/>
        </authorList>
    </citation>
    <scope>NUCLEOTIDE SEQUENCE [LARGE SCALE GENOMIC DNA]</scope>
    <source>
        <strain evidence="3">CCMP 1328</strain>
    </source>
</reference>
<sequence length="366" mass="41002">MESVLGSPAGVLWLEPQKKYYLADPEDRQQVLALRQMQDKVQTHKTGSMALNARMLSSVTDGDASDTLVEELGVMRRATDDGSKLGTRFDELELIGLDSGPESEEEGHGTAHDEEGQLEQDTCTPRVKRRGSSNLSLSQSLQKASAVASFCCRPSAWRAKAESARRDRASRKRAERRERARAVRDRYLDEVRRMHDAARQRDREAAAMARDSPASFVTDENVEGDGRTPWEWARKERALARVRGVAALQLGGVRRDLGAEFDAALENEAEGDSQEIVFVVDRGVSPLETPRIRQRSHSWIWFSTDSTPSTVEDLFTDADEAVFQVCECVPQGRRVLRPRVLALMHVFDRECLCCVCNKPLPFEVGL</sequence>
<accession>A0A5J4ZAK4</accession>
<dbReference type="Proteomes" id="UP000324585">
    <property type="component" value="Unassembled WGS sequence"/>
</dbReference>
<keyword evidence="3" id="KW-1185">Reference proteome</keyword>
<evidence type="ECO:0000256" key="1">
    <source>
        <dbReference type="SAM" id="MobiDB-lite"/>
    </source>
</evidence>
<comment type="caution">
    <text evidence="2">The sequence shown here is derived from an EMBL/GenBank/DDBJ whole genome shotgun (WGS) entry which is preliminary data.</text>
</comment>